<evidence type="ECO:0000256" key="1">
    <source>
        <dbReference type="ARBA" id="ARBA00004273"/>
    </source>
</evidence>
<evidence type="ECO:0000256" key="2">
    <source>
        <dbReference type="ARBA" id="ARBA00022792"/>
    </source>
</evidence>
<dbReference type="GO" id="GO:0005743">
    <property type="term" value="C:mitochondrial inner membrane"/>
    <property type="evidence" value="ECO:0007669"/>
    <property type="project" value="UniProtKB-SubCell"/>
</dbReference>
<comment type="caution">
    <text evidence="6">The sequence shown here is derived from an EMBL/GenBank/DDBJ whole genome shotgun (WGS) entry which is preliminary data.</text>
</comment>
<name>A0A8H8CKK9_PSICU</name>
<dbReference type="OrthoDB" id="5511599at2759"/>
<dbReference type="InterPro" id="IPR039297">
    <property type="entry name" value="COX7a"/>
</dbReference>
<evidence type="ECO:0000256" key="4">
    <source>
        <dbReference type="ARBA" id="ARBA00023136"/>
    </source>
</evidence>
<keyword evidence="5" id="KW-1133">Transmembrane helix</keyword>
<evidence type="ECO:0000256" key="5">
    <source>
        <dbReference type="SAM" id="Phobius"/>
    </source>
</evidence>
<comment type="subcellular location">
    <subcellularLocation>
        <location evidence="1">Mitochondrion inner membrane</location>
    </subcellularLocation>
</comment>
<keyword evidence="2" id="KW-0999">Mitochondrion inner membrane</keyword>
<keyword evidence="4 5" id="KW-0472">Membrane</keyword>
<dbReference type="Pfam" id="PF02238">
    <property type="entry name" value="COX7a"/>
    <property type="match status" value="1"/>
</dbReference>
<proteinExistence type="predicted"/>
<sequence>MSLLSPLYDMPNQSLEKQKYYQNSRKPLILRGPRAPLYVGAYTALFAVGMASTLYACAGLVLGNKAE</sequence>
<dbReference type="AlphaFoldDB" id="A0A8H8CKK9"/>
<reference evidence="6" key="1">
    <citation type="submission" date="2021-02" db="EMBL/GenBank/DDBJ databases">
        <title>Psilocybe cubensis genome.</title>
        <authorList>
            <person name="Mckernan K.J."/>
            <person name="Crawford S."/>
            <person name="Trippe A."/>
            <person name="Kane L.T."/>
            <person name="Mclaughlin S."/>
        </authorList>
    </citation>
    <scope>NUCLEOTIDE SEQUENCE [LARGE SCALE GENOMIC DNA]</scope>
    <source>
        <strain evidence="6">MGC-MH-2018</strain>
    </source>
</reference>
<gene>
    <name evidence="6" type="ORF">JR316_005460</name>
</gene>
<protein>
    <submittedName>
        <fullName evidence="6">Uncharacterized protein</fullName>
    </submittedName>
</protein>
<accession>A0A8H8CKK9</accession>
<evidence type="ECO:0000313" key="6">
    <source>
        <dbReference type="EMBL" id="KAG5168906.1"/>
    </source>
</evidence>
<feature type="transmembrane region" description="Helical" evidence="5">
    <location>
        <begin position="37"/>
        <end position="62"/>
    </location>
</feature>
<keyword evidence="3" id="KW-0496">Mitochondrion</keyword>
<keyword evidence="5" id="KW-0812">Transmembrane</keyword>
<dbReference type="EMBL" id="JAFIQS010000005">
    <property type="protein sequence ID" value="KAG5168906.1"/>
    <property type="molecule type" value="Genomic_DNA"/>
</dbReference>
<evidence type="ECO:0000256" key="3">
    <source>
        <dbReference type="ARBA" id="ARBA00023128"/>
    </source>
</evidence>
<organism evidence="6">
    <name type="scientific">Psilocybe cubensis</name>
    <name type="common">Psychedelic mushroom</name>
    <name type="synonym">Stropharia cubensis</name>
    <dbReference type="NCBI Taxonomy" id="181762"/>
    <lineage>
        <taxon>Eukaryota</taxon>
        <taxon>Fungi</taxon>
        <taxon>Dikarya</taxon>
        <taxon>Basidiomycota</taxon>
        <taxon>Agaricomycotina</taxon>
        <taxon>Agaricomycetes</taxon>
        <taxon>Agaricomycetidae</taxon>
        <taxon>Agaricales</taxon>
        <taxon>Agaricineae</taxon>
        <taxon>Strophariaceae</taxon>
        <taxon>Psilocybe</taxon>
    </lineage>
</organism>